<keyword evidence="7" id="KW-1185">Reference proteome</keyword>
<reference evidence="6 7" key="1">
    <citation type="submission" date="2024-10" db="EMBL/GenBank/DDBJ databases">
        <authorList>
            <person name="Kim D."/>
        </authorList>
    </citation>
    <scope>NUCLEOTIDE SEQUENCE [LARGE SCALE GENOMIC DNA]</scope>
    <source>
        <strain evidence="6">BH-2024</strain>
    </source>
</reference>
<feature type="transmembrane region" description="Helical" evidence="4">
    <location>
        <begin position="189"/>
        <end position="213"/>
    </location>
</feature>
<dbReference type="InterPro" id="IPR003140">
    <property type="entry name" value="PLipase/COase/thioEstase"/>
</dbReference>
<dbReference type="EMBL" id="JBICBT010000688">
    <property type="protein sequence ID" value="KAL3105336.1"/>
    <property type="molecule type" value="Genomic_DNA"/>
</dbReference>
<feature type="transmembrane region" description="Helical" evidence="4">
    <location>
        <begin position="62"/>
        <end position="80"/>
    </location>
</feature>
<sequence>MNSSASCVEIEQLLRLSLYKITSWVQLAIVLTIFVSIFTLFRHFFTTQNHNPWQFDDPHRQLVFLYFLNAIFYGVSIVRYQLLFHFLFSSPNCELLLTPVWLAFLLAAPLYLYLVANPFFHFFIMAERCRATFFARHYENVGFCFGWICAVISWSVALLTVFGIVLSDLSDPIFSQPLAILSLTSQNNAMAIIVLHCAVLFLLIVTSIGDYWVQKKNRKLSTRYNLNLAEFGNYSISRNYQIRENLLTIRLILPLDISYAILFGIFLLFGLIFRFYRPQMTKEIYLSVYNSATTVKIEKNEFLREKESERENDFANFGSSVGTFASNCQSEVISRPPVVIPPVGRHLATLIFFHGMGDQSEGWADAFRSIFQPILKNTKFVAPNAKEMNGITAWFDHRGFDPSAEEDREGLQKVTNYAHSKAKKHFCELYCAFGLIDCEIGLGMASNRIFLGGFSQGGPVALYSALAYPQPLGGILCLSGFLLPKDSLPTQIRQIPGLNVANFAVPIFIGHGTNDQNVPLSLAFSMANSLRRFDPNVNLRIYQMGHENCEAELNEAIKFIREIVPLA</sequence>
<evidence type="ECO:0000313" key="7">
    <source>
        <dbReference type="Proteomes" id="UP001620626"/>
    </source>
</evidence>
<feature type="transmembrane region" description="Helical" evidence="4">
    <location>
        <begin position="145"/>
        <end position="169"/>
    </location>
</feature>
<organism evidence="6 7">
    <name type="scientific">Heterodera trifolii</name>
    <dbReference type="NCBI Taxonomy" id="157864"/>
    <lineage>
        <taxon>Eukaryota</taxon>
        <taxon>Metazoa</taxon>
        <taxon>Ecdysozoa</taxon>
        <taxon>Nematoda</taxon>
        <taxon>Chromadorea</taxon>
        <taxon>Rhabditida</taxon>
        <taxon>Tylenchina</taxon>
        <taxon>Tylenchomorpha</taxon>
        <taxon>Tylenchoidea</taxon>
        <taxon>Heteroderidae</taxon>
        <taxon>Heteroderinae</taxon>
        <taxon>Heterodera</taxon>
    </lineage>
</organism>
<dbReference type="PANTHER" id="PTHR10655">
    <property type="entry name" value="LYSOPHOSPHOLIPASE-RELATED"/>
    <property type="match status" value="1"/>
</dbReference>
<proteinExistence type="inferred from homology"/>
<dbReference type="InterPro" id="IPR050565">
    <property type="entry name" value="LYPA1-2/EST-like"/>
</dbReference>
<dbReference type="Gene3D" id="3.40.50.1820">
    <property type="entry name" value="alpha/beta hydrolase"/>
    <property type="match status" value="1"/>
</dbReference>
<dbReference type="PANTHER" id="PTHR10655:SF68">
    <property type="entry name" value="PALMITOYL-PROTEIN HYDROLASE"/>
    <property type="match status" value="1"/>
</dbReference>
<accession>A0ABD2KR25</accession>
<protein>
    <recommendedName>
        <fullName evidence="3">palmitoyl-protein hydrolase</fullName>
        <ecNumber evidence="3">3.1.2.22</ecNumber>
    </recommendedName>
</protein>
<dbReference type="Proteomes" id="UP001620626">
    <property type="component" value="Unassembled WGS sequence"/>
</dbReference>
<dbReference type="InterPro" id="IPR029058">
    <property type="entry name" value="AB_hydrolase_fold"/>
</dbReference>
<comment type="caution">
    <text evidence="6">The sequence shown here is derived from an EMBL/GenBank/DDBJ whole genome shotgun (WGS) entry which is preliminary data.</text>
</comment>
<keyword evidence="4" id="KW-1133">Transmembrane helix</keyword>
<feature type="transmembrane region" description="Helical" evidence="4">
    <location>
        <begin position="251"/>
        <end position="276"/>
    </location>
</feature>
<comment type="similarity">
    <text evidence="1">Belongs to the AB hydrolase superfamily. AB hydrolase 2 family.</text>
</comment>
<evidence type="ECO:0000256" key="3">
    <source>
        <dbReference type="ARBA" id="ARBA00012423"/>
    </source>
</evidence>
<evidence type="ECO:0000259" key="5">
    <source>
        <dbReference type="Pfam" id="PF02230"/>
    </source>
</evidence>
<feature type="transmembrane region" description="Helical" evidence="4">
    <location>
        <begin position="100"/>
        <end position="124"/>
    </location>
</feature>
<dbReference type="AlphaFoldDB" id="A0ABD2KR25"/>
<dbReference type="SUPFAM" id="SSF53474">
    <property type="entry name" value="alpha/beta-Hydrolases"/>
    <property type="match status" value="1"/>
</dbReference>
<keyword evidence="4" id="KW-0812">Transmembrane</keyword>
<comment type="similarity">
    <text evidence="2">Belongs to the nematode receptor-like protein sre family.</text>
</comment>
<dbReference type="Pfam" id="PF03125">
    <property type="entry name" value="Sre"/>
    <property type="match status" value="1"/>
</dbReference>
<gene>
    <name evidence="6" type="ORF">niasHT_026069</name>
</gene>
<dbReference type="EC" id="3.1.2.22" evidence="3"/>
<keyword evidence="4" id="KW-0472">Membrane</keyword>
<dbReference type="Pfam" id="PF02230">
    <property type="entry name" value="Abhydrolase_2"/>
    <property type="match status" value="1"/>
</dbReference>
<evidence type="ECO:0000313" key="6">
    <source>
        <dbReference type="EMBL" id="KAL3105336.1"/>
    </source>
</evidence>
<feature type="transmembrane region" description="Helical" evidence="4">
    <location>
        <begin position="21"/>
        <end position="41"/>
    </location>
</feature>
<evidence type="ECO:0000256" key="1">
    <source>
        <dbReference type="ARBA" id="ARBA00006499"/>
    </source>
</evidence>
<dbReference type="InterPro" id="IPR004151">
    <property type="entry name" value="7TM_GPCR_serpentine_rcpt_Sre"/>
</dbReference>
<name>A0ABD2KR25_9BILA</name>
<dbReference type="GO" id="GO:0008474">
    <property type="term" value="F:palmitoyl-(protein) hydrolase activity"/>
    <property type="evidence" value="ECO:0007669"/>
    <property type="project" value="UniProtKB-EC"/>
</dbReference>
<evidence type="ECO:0000256" key="2">
    <source>
        <dbReference type="ARBA" id="ARBA00006803"/>
    </source>
</evidence>
<evidence type="ECO:0000256" key="4">
    <source>
        <dbReference type="SAM" id="Phobius"/>
    </source>
</evidence>
<feature type="domain" description="Phospholipase/carboxylesterase/thioesterase" evidence="5">
    <location>
        <begin position="337"/>
        <end position="562"/>
    </location>
</feature>